<dbReference type="InterPro" id="IPR025362">
    <property type="entry name" value="DUF4266"/>
</dbReference>
<evidence type="ECO:0000259" key="2">
    <source>
        <dbReference type="Pfam" id="PF14086"/>
    </source>
</evidence>
<organism evidence="3 4">
    <name type="scientific">Aureicoccus marinus</name>
    <dbReference type="NCBI Taxonomy" id="754435"/>
    <lineage>
        <taxon>Bacteria</taxon>
        <taxon>Pseudomonadati</taxon>
        <taxon>Bacteroidota</taxon>
        <taxon>Flavobacteriia</taxon>
        <taxon>Flavobacteriales</taxon>
        <taxon>Flavobacteriaceae</taxon>
        <taxon>Aureicoccus</taxon>
    </lineage>
</organism>
<comment type="caution">
    <text evidence="3">The sequence shown here is derived from an EMBL/GenBank/DDBJ whole genome shotgun (WGS) entry which is preliminary data.</text>
</comment>
<dbReference type="Pfam" id="PF14086">
    <property type="entry name" value="DUF4266"/>
    <property type="match status" value="1"/>
</dbReference>
<feature type="chain" id="PRO_5015404406" description="DUF4266 domain-containing protein" evidence="1">
    <location>
        <begin position="21"/>
        <end position="71"/>
    </location>
</feature>
<dbReference type="RefSeq" id="WP_245916199.1">
    <property type="nucleotide sequence ID" value="NZ_MQVX01000001.1"/>
</dbReference>
<evidence type="ECO:0000256" key="1">
    <source>
        <dbReference type="SAM" id="SignalP"/>
    </source>
</evidence>
<feature type="domain" description="DUF4266" evidence="2">
    <location>
        <begin position="22"/>
        <end position="71"/>
    </location>
</feature>
<name>A0A2S7T6Y9_9FLAO</name>
<dbReference type="AlphaFoldDB" id="A0A2S7T6Y9"/>
<sequence>MKPLKLLLSLVLLLGFASCASVKPYERQYLDDAAMKLKSDTCGLYKGYVFSIREGSTPASGAKGSGGCGCN</sequence>
<proteinExistence type="predicted"/>
<dbReference type="Proteomes" id="UP000239366">
    <property type="component" value="Unassembled WGS sequence"/>
</dbReference>
<accession>A0A2S7T6Y9</accession>
<keyword evidence="4" id="KW-1185">Reference proteome</keyword>
<keyword evidence="1" id="KW-0732">Signal</keyword>
<reference evidence="4" key="1">
    <citation type="submission" date="2016-11" db="EMBL/GenBank/DDBJ databases">
        <title>Trade-off between light-utilization and light-protection in marine flavobacteria.</title>
        <authorList>
            <person name="Kumagai Y."/>
            <person name="Yoshizawa S."/>
            <person name="Kogure K."/>
        </authorList>
    </citation>
    <scope>NUCLEOTIDE SEQUENCE [LARGE SCALE GENOMIC DNA]</scope>
    <source>
        <strain evidence="4">SG-18</strain>
    </source>
</reference>
<dbReference type="PROSITE" id="PS51257">
    <property type="entry name" value="PROKAR_LIPOPROTEIN"/>
    <property type="match status" value="1"/>
</dbReference>
<protein>
    <recommendedName>
        <fullName evidence="2">DUF4266 domain-containing protein</fullName>
    </recommendedName>
</protein>
<evidence type="ECO:0000313" key="3">
    <source>
        <dbReference type="EMBL" id="PQJ15351.1"/>
    </source>
</evidence>
<dbReference type="EMBL" id="MQVX01000001">
    <property type="protein sequence ID" value="PQJ15351.1"/>
    <property type="molecule type" value="Genomic_DNA"/>
</dbReference>
<gene>
    <name evidence="3" type="ORF">BST99_06005</name>
</gene>
<evidence type="ECO:0000313" key="4">
    <source>
        <dbReference type="Proteomes" id="UP000239366"/>
    </source>
</evidence>
<feature type="signal peptide" evidence="1">
    <location>
        <begin position="1"/>
        <end position="20"/>
    </location>
</feature>